<evidence type="ECO:0000256" key="4">
    <source>
        <dbReference type="ARBA" id="ARBA00023065"/>
    </source>
</evidence>
<keyword evidence="2" id="KW-0813">Transport</keyword>
<keyword evidence="3" id="KW-0375">Hydrogen ion transport</keyword>
<comment type="subcellular location">
    <subcellularLocation>
        <location evidence="1">Membrane</location>
    </subcellularLocation>
</comment>
<evidence type="ECO:0000256" key="5">
    <source>
        <dbReference type="ARBA" id="ARBA00023136"/>
    </source>
</evidence>
<keyword evidence="6" id="KW-0066">ATP synthesis</keyword>
<evidence type="ECO:0000256" key="1">
    <source>
        <dbReference type="ARBA" id="ARBA00004370"/>
    </source>
</evidence>
<protein>
    <submittedName>
        <fullName evidence="7">ATP synthase delta chain</fullName>
        <ecNumber evidence="7">3.6.3.14</ecNumber>
    </submittedName>
</protein>
<dbReference type="InterPro" id="IPR000711">
    <property type="entry name" value="ATPase_OSCP/dsu"/>
</dbReference>
<dbReference type="HAMAP" id="MF_01416">
    <property type="entry name" value="ATP_synth_delta_bact"/>
    <property type="match status" value="1"/>
</dbReference>
<dbReference type="GO" id="GO:0016020">
    <property type="term" value="C:membrane"/>
    <property type="evidence" value="ECO:0007669"/>
    <property type="project" value="UniProtKB-SubCell"/>
</dbReference>
<evidence type="ECO:0000256" key="6">
    <source>
        <dbReference type="ARBA" id="ARBA00023310"/>
    </source>
</evidence>
<dbReference type="GO" id="GO:0046933">
    <property type="term" value="F:proton-transporting ATP synthase activity, rotational mechanism"/>
    <property type="evidence" value="ECO:0007669"/>
    <property type="project" value="InterPro"/>
</dbReference>
<dbReference type="GO" id="GO:0016787">
    <property type="term" value="F:hydrolase activity"/>
    <property type="evidence" value="ECO:0007669"/>
    <property type="project" value="UniProtKB-KW"/>
</dbReference>
<gene>
    <name evidence="7" type="ORF">MNBD_NITROSPINAE04-2096</name>
</gene>
<keyword evidence="4" id="KW-0406">Ion transport</keyword>
<keyword evidence="7" id="KW-0378">Hydrolase</keyword>
<dbReference type="PRINTS" id="PR00125">
    <property type="entry name" value="ATPASEDELTA"/>
</dbReference>
<sequence>MARRYAKAFTEKYNEPILLDTMSVQLKEFAEVFDREKILRVIMLHPAVDPGEKQNALKQIARALDASEQTAEALSHLLKKGRLPLVKLVAGEFEKISNNILGKVRVEVTTAAVISDSDRSILAGKFTAVSGKEAVIEHKVDPSLVGGIVARIGSVVYDGSIKNQLKALRAGLE</sequence>
<dbReference type="EMBL" id="UOGA01000003">
    <property type="protein sequence ID" value="VAX14714.1"/>
    <property type="molecule type" value="Genomic_DNA"/>
</dbReference>
<organism evidence="7">
    <name type="scientific">hydrothermal vent metagenome</name>
    <dbReference type="NCBI Taxonomy" id="652676"/>
    <lineage>
        <taxon>unclassified sequences</taxon>
        <taxon>metagenomes</taxon>
        <taxon>ecological metagenomes</taxon>
    </lineage>
</organism>
<dbReference type="AlphaFoldDB" id="A0A3B1BS98"/>
<dbReference type="PANTHER" id="PTHR11910">
    <property type="entry name" value="ATP SYNTHASE DELTA CHAIN"/>
    <property type="match status" value="1"/>
</dbReference>
<dbReference type="Gene3D" id="1.10.520.20">
    <property type="entry name" value="N-terminal domain of the delta subunit of the F1F0-ATP synthase"/>
    <property type="match status" value="1"/>
</dbReference>
<dbReference type="SUPFAM" id="SSF47928">
    <property type="entry name" value="N-terminal domain of the delta subunit of the F1F0-ATP synthase"/>
    <property type="match status" value="1"/>
</dbReference>
<evidence type="ECO:0000256" key="3">
    <source>
        <dbReference type="ARBA" id="ARBA00022781"/>
    </source>
</evidence>
<evidence type="ECO:0000313" key="7">
    <source>
        <dbReference type="EMBL" id="VAX14714.1"/>
    </source>
</evidence>
<proteinExistence type="inferred from homology"/>
<dbReference type="InterPro" id="IPR026015">
    <property type="entry name" value="ATP_synth_OSCP/delta_N_sf"/>
</dbReference>
<keyword evidence="5" id="KW-0472">Membrane</keyword>
<accession>A0A3B1BS98</accession>
<dbReference type="EC" id="3.6.3.14" evidence="7"/>
<name>A0A3B1BS98_9ZZZZ</name>
<dbReference type="Pfam" id="PF00213">
    <property type="entry name" value="OSCP"/>
    <property type="match status" value="1"/>
</dbReference>
<evidence type="ECO:0000256" key="2">
    <source>
        <dbReference type="ARBA" id="ARBA00022448"/>
    </source>
</evidence>
<reference evidence="7" key="1">
    <citation type="submission" date="2018-06" db="EMBL/GenBank/DDBJ databases">
        <authorList>
            <person name="Zhirakovskaya E."/>
        </authorList>
    </citation>
    <scope>NUCLEOTIDE SEQUENCE</scope>
</reference>
<dbReference type="NCBIfam" id="TIGR01145">
    <property type="entry name" value="ATP_synt_delta"/>
    <property type="match status" value="1"/>
</dbReference>